<dbReference type="InterPro" id="IPR001179">
    <property type="entry name" value="PPIase_FKBP_dom"/>
</dbReference>
<dbReference type="PROSITE" id="PS50059">
    <property type="entry name" value="FKBP_PPIASE"/>
    <property type="match status" value="1"/>
</dbReference>
<keyword evidence="2 4" id="KW-0697">Rotamase</keyword>
<evidence type="ECO:0000256" key="1">
    <source>
        <dbReference type="ARBA" id="ARBA00000971"/>
    </source>
</evidence>
<evidence type="ECO:0000313" key="7">
    <source>
        <dbReference type="EMBL" id="UTW13410.1"/>
    </source>
</evidence>
<sequence>MGKPGTLPRPLRKHIELLDEQLGQGPAASTGDVVVFNLRLYLHRGDEVRLGVQLNCAQLSNLRALGLMRSTDDGPMLDHQVHLGRRQCIAGIEQSLIGMQAGGYRQVRIAPHLAYGERGMGKQGSPGHIPANALLHAQIWLRRIVSR</sequence>
<proteinExistence type="inferred from homology"/>
<evidence type="ECO:0000259" key="6">
    <source>
        <dbReference type="PROSITE" id="PS50059"/>
    </source>
</evidence>
<dbReference type="GO" id="GO:0016853">
    <property type="term" value="F:isomerase activity"/>
    <property type="evidence" value="ECO:0007669"/>
    <property type="project" value="UniProtKB-KW"/>
</dbReference>
<keyword evidence="3 4" id="KW-0413">Isomerase</keyword>
<organism evidence="7 8">
    <name type="scientific">Marinobacterium rhizophilum</name>
    <dbReference type="NCBI Taxonomy" id="420402"/>
    <lineage>
        <taxon>Bacteria</taxon>
        <taxon>Pseudomonadati</taxon>
        <taxon>Pseudomonadota</taxon>
        <taxon>Gammaproteobacteria</taxon>
        <taxon>Oceanospirillales</taxon>
        <taxon>Oceanospirillaceae</taxon>
        <taxon>Marinobacterium</taxon>
    </lineage>
</organism>
<evidence type="ECO:0000256" key="3">
    <source>
        <dbReference type="ARBA" id="ARBA00023235"/>
    </source>
</evidence>
<dbReference type="RefSeq" id="WP_255855594.1">
    <property type="nucleotide sequence ID" value="NZ_CP073347.1"/>
</dbReference>
<comment type="similarity">
    <text evidence="5">Belongs to the FKBP-type PPIase family.</text>
</comment>
<dbReference type="InterPro" id="IPR044609">
    <property type="entry name" value="FKBP2/11"/>
</dbReference>
<dbReference type="Pfam" id="PF00254">
    <property type="entry name" value="FKBP_C"/>
    <property type="match status" value="1"/>
</dbReference>
<dbReference type="EMBL" id="CP073347">
    <property type="protein sequence ID" value="UTW13410.1"/>
    <property type="molecule type" value="Genomic_DNA"/>
</dbReference>
<dbReference type="PANTHER" id="PTHR45779:SF7">
    <property type="entry name" value="PEPTIDYLPROLYL ISOMERASE"/>
    <property type="match status" value="1"/>
</dbReference>
<dbReference type="PANTHER" id="PTHR45779">
    <property type="entry name" value="PEPTIDYLPROLYL ISOMERASE"/>
    <property type="match status" value="1"/>
</dbReference>
<accession>A0ABY5HLY0</accession>
<dbReference type="Gene3D" id="3.10.50.40">
    <property type="match status" value="1"/>
</dbReference>
<keyword evidence="8" id="KW-1185">Reference proteome</keyword>
<protein>
    <recommendedName>
        <fullName evidence="5">Peptidyl-prolyl cis-trans isomerase</fullName>
        <ecNumber evidence="5">5.2.1.8</ecNumber>
    </recommendedName>
</protein>
<dbReference type="SUPFAM" id="SSF54534">
    <property type="entry name" value="FKBP-like"/>
    <property type="match status" value="1"/>
</dbReference>
<feature type="domain" description="PPIase FKBP-type" evidence="6">
    <location>
        <begin position="31"/>
        <end position="145"/>
    </location>
</feature>
<evidence type="ECO:0000256" key="4">
    <source>
        <dbReference type="PROSITE-ProRule" id="PRU00277"/>
    </source>
</evidence>
<name>A0ABY5HLY0_9GAMM</name>
<dbReference type="EC" id="5.2.1.8" evidence="5"/>
<evidence type="ECO:0000313" key="8">
    <source>
        <dbReference type="Proteomes" id="UP001058461"/>
    </source>
</evidence>
<gene>
    <name evidence="7" type="ORF">KDW95_07110</name>
</gene>
<evidence type="ECO:0000256" key="2">
    <source>
        <dbReference type="ARBA" id="ARBA00023110"/>
    </source>
</evidence>
<comment type="catalytic activity">
    <reaction evidence="1 4 5">
        <text>[protein]-peptidylproline (omega=180) = [protein]-peptidylproline (omega=0)</text>
        <dbReference type="Rhea" id="RHEA:16237"/>
        <dbReference type="Rhea" id="RHEA-COMP:10747"/>
        <dbReference type="Rhea" id="RHEA-COMP:10748"/>
        <dbReference type="ChEBI" id="CHEBI:83833"/>
        <dbReference type="ChEBI" id="CHEBI:83834"/>
        <dbReference type="EC" id="5.2.1.8"/>
    </reaction>
</comment>
<reference evidence="7" key="1">
    <citation type="submission" date="2021-04" db="EMBL/GenBank/DDBJ databases">
        <title>Oceanospirillales bacteria with DddD are important DMSP degraders in coastal seawater.</title>
        <authorList>
            <person name="Liu J."/>
        </authorList>
    </citation>
    <scope>NUCLEOTIDE SEQUENCE</scope>
    <source>
        <strain evidence="7">D13-1</strain>
    </source>
</reference>
<dbReference type="Proteomes" id="UP001058461">
    <property type="component" value="Chromosome"/>
</dbReference>
<evidence type="ECO:0000256" key="5">
    <source>
        <dbReference type="RuleBase" id="RU003915"/>
    </source>
</evidence>
<dbReference type="InterPro" id="IPR046357">
    <property type="entry name" value="PPIase_dom_sf"/>
</dbReference>